<dbReference type="KEGG" id="seds:AAY24_13495"/>
<reference evidence="2 3" key="1">
    <citation type="journal article" date="2015" name="Genome Announc.">
        <title>Complete Genome Sequence of Sedimenticola thiotaurini Strain SIP-G1, a Polyphosphate- and Polyhydroxyalkanoate-Accumulating Sulfur-Oxidizing Gammaproteobacterium Isolated from Salt Marsh Sediments.</title>
        <authorList>
            <person name="Flood B.E."/>
            <person name="Jones D.S."/>
            <person name="Bailey J.V."/>
        </authorList>
    </citation>
    <scope>NUCLEOTIDE SEQUENCE [LARGE SCALE GENOMIC DNA]</scope>
    <source>
        <strain evidence="2 3">SIP-G1</strain>
    </source>
</reference>
<gene>
    <name evidence="2" type="ORF">AAY24_13495</name>
</gene>
<evidence type="ECO:0000256" key="1">
    <source>
        <dbReference type="SAM" id="MobiDB-lite"/>
    </source>
</evidence>
<keyword evidence="3" id="KW-1185">Reference proteome</keyword>
<dbReference type="EMBL" id="CP011412">
    <property type="protein sequence ID" value="AKH21207.1"/>
    <property type="molecule type" value="Genomic_DNA"/>
</dbReference>
<evidence type="ECO:0008006" key="4">
    <source>
        <dbReference type="Google" id="ProtNLM"/>
    </source>
</evidence>
<organism evidence="2 3">
    <name type="scientific">Sedimenticola thiotaurini</name>
    <dbReference type="NCBI Taxonomy" id="1543721"/>
    <lineage>
        <taxon>Bacteria</taxon>
        <taxon>Pseudomonadati</taxon>
        <taxon>Pseudomonadota</taxon>
        <taxon>Gammaproteobacteria</taxon>
        <taxon>Chromatiales</taxon>
        <taxon>Sedimenticolaceae</taxon>
        <taxon>Sedimenticola</taxon>
    </lineage>
</organism>
<proteinExistence type="predicted"/>
<name>A0A0F7JZW7_9GAMM</name>
<dbReference type="Proteomes" id="UP000034410">
    <property type="component" value="Chromosome"/>
</dbReference>
<feature type="region of interest" description="Disordered" evidence="1">
    <location>
        <begin position="340"/>
        <end position="359"/>
    </location>
</feature>
<sequence length="440" mass="48308">MKLKRLLLISGVVGLVAYGALKGAVYYQVKNQMDRLGAIVAPFASLEYDGIGSSLAAGSVAVNGITLTPREALVGIQVEQVELKGDGPGFLLSLLTGFKPDQPPERAQLQIRRMSTPLLGGYLDYWHPAGSSSPPDLCTLGGLIWQTEIERLGFRQRMADVRLRYDLDRRSGELTLQMGYYQDGLAALSVETTLAGLVGMNGAKMPQMERFSLLYRIDPDYMRGAVNYCAKESGLAPAAFIEQLFAVRPPELGKQLGFVPGEGLRKALRQLVSRPGELLLTAVPDKSFSPARLQQYQPQELVRQLGIGLSVNDQPVTDLSFSLPKRDKPFTELLDQVTSGATGEAPQAASSVSPPPARPRARFMETPVEQLGRYVGSHARLYASDRDEPQRGILMGLNNNRMELEQRLYGGKMTLYVPLGKISRAEVLRWEKSVVDETAR</sequence>
<dbReference type="RefSeq" id="WP_046860136.1">
    <property type="nucleotide sequence ID" value="NZ_CP011412.1"/>
</dbReference>
<evidence type="ECO:0000313" key="3">
    <source>
        <dbReference type="Proteomes" id="UP000034410"/>
    </source>
</evidence>
<evidence type="ECO:0000313" key="2">
    <source>
        <dbReference type="EMBL" id="AKH21207.1"/>
    </source>
</evidence>
<dbReference type="OrthoDB" id="7055621at2"/>
<protein>
    <recommendedName>
        <fullName evidence="4">DUF945 family protein</fullName>
    </recommendedName>
</protein>
<dbReference type="AlphaFoldDB" id="A0A0F7JZW7"/>
<accession>A0A0F7JZW7</accession>